<accession>A0A1M6AGX5</accession>
<dbReference type="GO" id="GO:0016874">
    <property type="term" value="F:ligase activity"/>
    <property type="evidence" value="ECO:0007669"/>
    <property type="project" value="UniProtKB-KW"/>
</dbReference>
<dbReference type="Gene3D" id="3.40.50.12780">
    <property type="entry name" value="N-terminal domain of ligase-like"/>
    <property type="match status" value="1"/>
</dbReference>
<dbReference type="EMBL" id="FQYP01000001">
    <property type="protein sequence ID" value="SHI35786.1"/>
    <property type="molecule type" value="Genomic_DNA"/>
</dbReference>
<reference evidence="2" key="1">
    <citation type="submission" date="2016-11" db="EMBL/GenBank/DDBJ databases">
        <authorList>
            <person name="Varghese N."/>
            <person name="Submissions S."/>
        </authorList>
    </citation>
    <scope>NUCLEOTIDE SEQUENCE [LARGE SCALE GENOMIC DNA]</scope>
    <source>
        <strain evidence="2">DSM 22623</strain>
    </source>
</reference>
<dbReference type="AlphaFoldDB" id="A0A1M6AGX5"/>
<proteinExistence type="predicted"/>
<dbReference type="RefSeq" id="WP_073312870.1">
    <property type="nucleotide sequence ID" value="NZ_FQYP01000001.1"/>
</dbReference>
<dbReference type="STRING" id="570521.SAMN04488508_101290"/>
<dbReference type="PANTHER" id="PTHR36932">
    <property type="entry name" value="CAPSULAR POLYSACCHARIDE BIOSYNTHESIS PROTEIN"/>
    <property type="match status" value="1"/>
</dbReference>
<dbReference type="SUPFAM" id="SSF56801">
    <property type="entry name" value="Acetyl-CoA synthetase-like"/>
    <property type="match status" value="1"/>
</dbReference>
<dbReference type="InterPro" id="IPR053158">
    <property type="entry name" value="CapK_Type1_Caps_Biosynth"/>
</dbReference>
<protein>
    <submittedName>
        <fullName evidence="1">Phenylacetate-CoA ligase</fullName>
    </submittedName>
</protein>
<gene>
    <name evidence="1" type="ORF">SAMN04488508_101290</name>
</gene>
<dbReference type="Proteomes" id="UP000184432">
    <property type="component" value="Unassembled WGS sequence"/>
</dbReference>
<name>A0A1M6AGX5_9FLAO</name>
<sequence length="433" mass="49897">MKLFETARNKAFWIVDGLKGGPKKRHYDEIKFINENPLDQKAIAYKEEHLKKVLDHAVATSPFYKKQNGYGSIEDFPVINKNVIRESFEDFQSTAFKDQSKFTVSTSGSTGTPFKTFQDKNKRLRNMADTIFFSENAGFKIGNRLTYFRMWNAFEKKSFTTRVLQNIVPIDVFEFRDEKLIQQVIDDLPNSKSSDSWLGYASAYEEICKYLDRNDYSVVPNNLKSIIAMSERLNDYTKQSVLKYFDTEVVSRYSNVENGILAQQPLGNKKHFDINEASYLVEILEIDSNKRVPDGESGRIVITDLFNYAVPMIRYDTGDIGRKDTVDGKAILLEVNGRKIDQIYDTKGEHISTNLVLLVNNYPELKQCQLIQKAKGTYHFKINSEGDFLRENEFVNDFKGYLGEDAKITVEYVDEIPLLASGKRRVMVNEMNN</sequence>
<organism evidence="1 2">
    <name type="scientific">Aquimarina spongiae</name>
    <dbReference type="NCBI Taxonomy" id="570521"/>
    <lineage>
        <taxon>Bacteria</taxon>
        <taxon>Pseudomonadati</taxon>
        <taxon>Bacteroidota</taxon>
        <taxon>Flavobacteriia</taxon>
        <taxon>Flavobacteriales</taxon>
        <taxon>Flavobacteriaceae</taxon>
        <taxon>Aquimarina</taxon>
    </lineage>
</organism>
<dbReference type="PANTHER" id="PTHR36932:SF1">
    <property type="entry name" value="CAPSULAR POLYSACCHARIDE BIOSYNTHESIS PROTEIN"/>
    <property type="match status" value="1"/>
</dbReference>
<dbReference type="InterPro" id="IPR042099">
    <property type="entry name" value="ANL_N_sf"/>
</dbReference>
<evidence type="ECO:0000313" key="2">
    <source>
        <dbReference type="Proteomes" id="UP000184432"/>
    </source>
</evidence>
<keyword evidence="2" id="KW-1185">Reference proteome</keyword>
<dbReference type="OrthoDB" id="580775at2"/>
<evidence type="ECO:0000313" key="1">
    <source>
        <dbReference type="EMBL" id="SHI35786.1"/>
    </source>
</evidence>
<keyword evidence="1" id="KW-0436">Ligase</keyword>